<keyword evidence="1" id="KW-0732">Signal</keyword>
<evidence type="ECO:0000259" key="3">
    <source>
        <dbReference type="Pfam" id="PF09992"/>
    </source>
</evidence>
<comment type="caution">
    <text evidence="4">The sequence shown here is derived from an EMBL/GenBank/DDBJ whole genome shotgun (WGS) entry which is preliminary data.</text>
</comment>
<protein>
    <submittedName>
        <fullName evidence="4">Metallophosphoesterase</fullName>
    </submittedName>
</protein>
<sequence length="1121" mass="118354">MSLRQRAAALPLFLLVGLATPAVATPVVDLPDTPSVRSAVDPAHRIETSRSTRPVAPGVTLSSFDWYEPGDAGGWIRGDSLTVDLAAGTTVDYLDPGLVTKAEPLSTQASAKRAVAAVNGDFFDINNSNAPQGAGIKSGTLVKSAQPGHNRAVGIDAAGIGRVMEVFFEGTLTLPSGTARLTQLNSAQIDTNGIGVFNPVWGTYSRDRATRGATRVAEVIVQGDTVTQVRPAPGADALPANGYALVGREAGADTLAALKPGDKLTVRYSSRTSDGSTPKALIGGNQLLLRDGQVVAPDDPLHPRTAVGFSADGKKMFLLTVDGRQAPYLLGLNLKDMAAILKEMGAHNALNLDGGGSSTMLAREPGTTELDVENTPSDGAERPVPNGLALYAPAGSGKLTGFWVTTASDPDRSPGAGPIPGGRPDRVFPGLTRRLVAHGYDETYGPAQGAHTWHAGSGGRIGNDGVFHATRTGTTKVSARNGRISGDVTLTVLGQLARLTPTTSRLSLAGEGATASVGIVGYDNDGFTAPIEPADLKLDYDRSLVEITPTENGALQVKGLKPLGSAIITVTAGQQVTKIPVTVGLEERTFATFDDGASWTFGSARGSGSVAPVPDGHTGAGLKLSYDFTQSTGTRTAYAIPPQPIKIPGQPLALGAWVYGNGKGEWTAFTVIDGQGQTRSLYGPYITWTGWKYLEIPVPSAMAFPLTVTRFYTIETKADRQYTGEVLIDDFVAKVPPDVQIPPETVVPDRIVVQDGTVGDRPWRFAVMSDAQFVARNPDSDLVKAARRTLREIKAQKPDFLVVNGDFVDEAAPADLALARRILTEELGDELKWYYVPGNHEIMGPGTIDNFRAEFGSTNRTFDHKGTRFVLLDSSTGTLRGGGFDQTALLREALDSARSDKSVRSVVVMEHHPPRDPTPAKGSQLSDRLEASMVEQWLGAFRHETGKGAAFIGAHVGVFHASRVDGVPYLINGNSGKAPGGNSTLGGFTGWSLLGVDNSADTRNGHNKGRDWLAAEIRPHVDALSIDAPSALKPGASAKVTATLTQGTRQVPVAYPVSYDWSGSPSLLIGDWRDRRPWHIARLDPATGELTALRPGTFTVAVTVNGVTQRSTVQVRLRAAS</sequence>
<dbReference type="Pfam" id="PF00149">
    <property type="entry name" value="Metallophos"/>
    <property type="match status" value="1"/>
</dbReference>
<feature type="domain" description="Phosphodiester glycosidase" evidence="3">
    <location>
        <begin position="217"/>
        <end position="390"/>
    </location>
</feature>
<dbReference type="SUPFAM" id="SSF56300">
    <property type="entry name" value="Metallo-dependent phosphatases"/>
    <property type="match status" value="1"/>
</dbReference>
<keyword evidence="5" id="KW-1185">Reference proteome</keyword>
<name>A0ABX2EYZ3_9PSEU</name>
<gene>
    <name evidence="4" type="ORF">GC106_14770</name>
</gene>
<reference evidence="4 5" key="1">
    <citation type="submission" date="2020-01" db="EMBL/GenBank/DDBJ databases">
        <title>Kibdelosporangium persica a novel Actinomycetes from a hot desert in Iran.</title>
        <authorList>
            <person name="Safaei N."/>
            <person name="Zaburannyi N."/>
            <person name="Mueller R."/>
            <person name="Wink J."/>
        </authorList>
    </citation>
    <scope>NUCLEOTIDE SEQUENCE [LARGE SCALE GENOMIC DNA]</scope>
    <source>
        <strain evidence="4 5">4NS15</strain>
    </source>
</reference>
<dbReference type="InterPro" id="IPR004843">
    <property type="entry name" value="Calcineurin-like_PHP"/>
</dbReference>
<evidence type="ECO:0000313" key="4">
    <source>
        <dbReference type="EMBL" id="NRN64271.1"/>
    </source>
</evidence>
<dbReference type="InterPro" id="IPR029052">
    <property type="entry name" value="Metallo-depent_PP-like"/>
</dbReference>
<dbReference type="Proteomes" id="UP000763557">
    <property type="component" value="Unassembled WGS sequence"/>
</dbReference>
<dbReference type="EMBL" id="JAAATY010000003">
    <property type="protein sequence ID" value="NRN64271.1"/>
    <property type="molecule type" value="Genomic_DNA"/>
</dbReference>
<dbReference type="Pfam" id="PF09992">
    <property type="entry name" value="NAGPA"/>
    <property type="match status" value="1"/>
</dbReference>
<proteinExistence type="predicted"/>
<feature type="domain" description="Calcineurin-like phosphoesterase" evidence="2">
    <location>
        <begin position="764"/>
        <end position="923"/>
    </location>
</feature>
<dbReference type="Gene3D" id="3.60.21.10">
    <property type="match status" value="1"/>
</dbReference>
<evidence type="ECO:0000313" key="5">
    <source>
        <dbReference type="Proteomes" id="UP000763557"/>
    </source>
</evidence>
<dbReference type="PANTHER" id="PTHR40446">
    <property type="entry name" value="N-ACETYLGLUCOSAMINE-1-PHOSPHODIESTER ALPHA-N-ACETYLGLUCOSAMINIDASE"/>
    <property type="match status" value="1"/>
</dbReference>
<dbReference type="PANTHER" id="PTHR40446:SF2">
    <property type="entry name" value="N-ACETYLGLUCOSAMINE-1-PHOSPHODIESTER ALPHA-N-ACETYLGLUCOSAMINIDASE"/>
    <property type="match status" value="1"/>
</dbReference>
<evidence type="ECO:0000259" key="2">
    <source>
        <dbReference type="Pfam" id="PF00149"/>
    </source>
</evidence>
<accession>A0ABX2EYZ3</accession>
<feature type="signal peptide" evidence="1">
    <location>
        <begin position="1"/>
        <end position="24"/>
    </location>
</feature>
<feature type="chain" id="PRO_5045342942" evidence="1">
    <location>
        <begin position="25"/>
        <end position="1121"/>
    </location>
</feature>
<dbReference type="InterPro" id="IPR018711">
    <property type="entry name" value="NAGPA"/>
</dbReference>
<dbReference type="RefSeq" id="WP_173125946.1">
    <property type="nucleotide sequence ID" value="NZ_CBCSGW010000007.1"/>
</dbReference>
<organism evidence="4 5">
    <name type="scientific">Kibdelosporangium persicum</name>
    <dbReference type="NCBI Taxonomy" id="2698649"/>
    <lineage>
        <taxon>Bacteria</taxon>
        <taxon>Bacillati</taxon>
        <taxon>Actinomycetota</taxon>
        <taxon>Actinomycetes</taxon>
        <taxon>Pseudonocardiales</taxon>
        <taxon>Pseudonocardiaceae</taxon>
        <taxon>Kibdelosporangium</taxon>
    </lineage>
</organism>
<evidence type="ECO:0000256" key="1">
    <source>
        <dbReference type="SAM" id="SignalP"/>
    </source>
</evidence>